<name>A0ACC5UHG4_9PSED</name>
<protein>
    <submittedName>
        <fullName evidence="1">Uncharacterized protein</fullName>
    </submittedName>
</protein>
<evidence type="ECO:0000313" key="1">
    <source>
        <dbReference type="EMBL" id="MBV4513871.1"/>
    </source>
</evidence>
<accession>A0ACC5UHG4</accession>
<dbReference type="EMBL" id="JABWSB020000001">
    <property type="protein sequence ID" value="MBV4513871.1"/>
    <property type="molecule type" value="Genomic_DNA"/>
</dbReference>
<evidence type="ECO:0000313" key="2">
    <source>
        <dbReference type="Proteomes" id="UP000624243"/>
    </source>
</evidence>
<reference evidence="1 2" key="1">
    <citation type="journal article" date="2020" name="Microorganisms">
        <title>Reliable Identification of Environmental Pseudomonas Isolates Using the rpoD Gene.</title>
        <authorList>
            <consortium name="The Broad Institute Genome Sequencing Platform"/>
            <person name="Girard L."/>
            <person name="Lood C."/>
            <person name="Rokni-Zadeh H."/>
            <person name="van Noort V."/>
            <person name="Lavigne R."/>
            <person name="De Mot R."/>
        </authorList>
    </citation>
    <scope>NUCLEOTIDE SEQUENCE [LARGE SCALE GENOMIC DNA]</scope>
    <source>
        <strain evidence="1 2">RW1P2</strain>
    </source>
</reference>
<sequence length="664" mass="75454">MVELMDSNVRMENPPINSLNSQLSVFPPPDDFPVCIDKNGVILARFGDDRWPMHEWLGKVYAFSFGLKSTNKNPSWLCEGESYLFRLIMILIMWVTPEKIEPSTLQSRYNNVKRIFRFCSSKNISVSEFFRYPHLVSEFIGEISKSAINYVSIFRAIYEYEGLLGFKVLNPAQIYELICASRKHTSTQTPYIPSRISNLHLTRSLELMKDYNSLADSFESLFDYVWRSYQVNNPTWGREEKLLSPFSRKMASVKGRTYSGSFEEVSERYGVKDVLAKWMFRASRKTEKITLLTLSSFFNAVTLIGATCIASLTAMRREEINNLRIDCFDAVELEGNSVFFLRGETTKTIKDDDARWITCIDTLDVVTAMASIARLRMKVAIALGVCHDEDEVDNPYLILRAYEPWSKGHAEAVVTATSLRKNIGATMIGSQCPSLFGREELLITHQDFDEAVKANPDLDVERYAVGKPWTFGFHQFRRTLMVNACLSQMVSPQSLQYQLKHLYLMMSMYYGRNSSGLAFSSKARDEYISAAYEGMAKKALELRGPKFVSLISPLHKERAVSFFEEKSLNQLIAQARKGVTVVKETILGVCLNTEPCEYGSADYVLACNQCVSGLASKENLPVVKRVNNWLESQLESASGDGPRRDALLAQHNFTQRLINVVMVE</sequence>
<proteinExistence type="predicted"/>
<organism evidence="1 2">
    <name type="scientific">Pseudomonas kurunegalensis</name>
    <dbReference type="NCBI Taxonomy" id="485880"/>
    <lineage>
        <taxon>Bacteria</taxon>
        <taxon>Pseudomonadati</taxon>
        <taxon>Pseudomonadota</taxon>
        <taxon>Gammaproteobacteria</taxon>
        <taxon>Pseudomonadales</taxon>
        <taxon>Pseudomonadaceae</taxon>
        <taxon>Pseudomonas</taxon>
    </lineage>
</organism>
<comment type="caution">
    <text evidence="1">The sequence shown here is derived from an EMBL/GenBank/DDBJ whole genome shotgun (WGS) entry which is preliminary data.</text>
</comment>
<keyword evidence="2" id="KW-1185">Reference proteome</keyword>
<gene>
    <name evidence="1" type="ORF">HU758_001420</name>
</gene>
<dbReference type="Proteomes" id="UP000624243">
    <property type="component" value="Unassembled WGS sequence"/>
</dbReference>